<name>A0A1F6DYM4_9BACT</name>
<sequence length="322" mass="35404">MSFSMQKVFFSCFIVVVTLLTGLLMKSGQTQAGGPPKKLDAGITEARRYWGGRVNVVGAEQAYAEFKDKYRENPPVAHIIAHVVGDLMYENVGSTALTICDDAFNYGCFHQVVSDTMVDEGSPGLAQLDAFCGQKSDKEMDNCYHGIGHGVLGFFGPKHLTDALDGCATLRQSSSCEAGAFMEYYVPLIIDGTDRSTQVRPMDAKKPYAPCDTAQIQERYKDSCYVALPHWWMQRSLEVKEVAVLCHGLPERSVRSCVEGISVDLPGSVNFDNAKVIAACGTISDLTDRKYCLSASARMIEDFKKDACPIWAYLGEHRKQCG</sequence>
<dbReference type="Proteomes" id="UP000177652">
    <property type="component" value="Unassembled WGS sequence"/>
</dbReference>
<accession>A0A1F6DYM4</accession>
<reference evidence="1 2" key="1">
    <citation type="journal article" date="2016" name="Nat. Commun.">
        <title>Thousands of microbial genomes shed light on interconnected biogeochemical processes in an aquifer system.</title>
        <authorList>
            <person name="Anantharaman K."/>
            <person name="Brown C.T."/>
            <person name="Hug L.A."/>
            <person name="Sharon I."/>
            <person name="Castelle C.J."/>
            <person name="Probst A.J."/>
            <person name="Thomas B.C."/>
            <person name="Singh A."/>
            <person name="Wilkins M.J."/>
            <person name="Karaoz U."/>
            <person name="Brodie E.L."/>
            <person name="Williams K.H."/>
            <person name="Hubbard S.S."/>
            <person name="Banfield J.F."/>
        </authorList>
    </citation>
    <scope>NUCLEOTIDE SEQUENCE [LARGE SCALE GENOMIC DNA]</scope>
</reference>
<dbReference type="AlphaFoldDB" id="A0A1F6DYM4"/>
<proteinExistence type="predicted"/>
<evidence type="ECO:0000313" key="2">
    <source>
        <dbReference type="Proteomes" id="UP000177652"/>
    </source>
</evidence>
<organism evidence="1 2">
    <name type="scientific">Candidatus Kaiserbacteria bacterium RIFCSPHIGHO2_02_FULL_55_20</name>
    <dbReference type="NCBI Taxonomy" id="1798497"/>
    <lineage>
        <taxon>Bacteria</taxon>
        <taxon>Candidatus Kaiseribacteriota</taxon>
    </lineage>
</organism>
<dbReference type="EMBL" id="MFLK01000005">
    <property type="protein sequence ID" value="OGG66513.1"/>
    <property type="molecule type" value="Genomic_DNA"/>
</dbReference>
<gene>
    <name evidence="1" type="ORF">A3D71_04210</name>
</gene>
<protein>
    <submittedName>
        <fullName evidence="1">Uncharacterized protein</fullName>
    </submittedName>
</protein>
<comment type="caution">
    <text evidence="1">The sequence shown here is derived from an EMBL/GenBank/DDBJ whole genome shotgun (WGS) entry which is preliminary data.</text>
</comment>
<evidence type="ECO:0000313" key="1">
    <source>
        <dbReference type="EMBL" id="OGG66513.1"/>
    </source>
</evidence>